<dbReference type="Proteomes" id="UP001164761">
    <property type="component" value="Plasmid unnamed1"/>
</dbReference>
<protein>
    <submittedName>
        <fullName evidence="1">Uncharacterized protein</fullName>
    </submittedName>
</protein>
<proteinExistence type="predicted"/>
<evidence type="ECO:0000313" key="2">
    <source>
        <dbReference type="Proteomes" id="UP001164761"/>
    </source>
</evidence>
<keyword evidence="2" id="KW-1185">Reference proteome</keyword>
<dbReference type="EMBL" id="CP104068">
    <property type="protein sequence ID" value="WAH44915.1"/>
    <property type="molecule type" value="Genomic_DNA"/>
</dbReference>
<reference evidence="1" key="1">
    <citation type="submission" date="2022-08" db="EMBL/GenBank/DDBJ databases">
        <title>Alicyclobacillus fastidiosus DSM 17978, complete genome.</title>
        <authorList>
            <person name="Wang Q."/>
            <person name="Cai R."/>
            <person name="Wang Z."/>
        </authorList>
    </citation>
    <scope>NUCLEOTIDE SEQUENCE</scope>
    <source>
        <strain evidence="1">DSM 17978</strain>
        <plasmid evidence="1">unnamed1</plasmid>
    </source>
</reference>
<organism evidence="1 2">
    <name type="scientific">Alicyclobacillus fastidiosus</name>
    <dbReference type="NCBI Taxonomy" id="392011"/>
    <lineage>
        <taxon>Bacteria</taxon>
        <taxon>Bacillati</taxon>
        <taxon>Bacillota</taxon>
        <taxon>Bacilli</taxon>
        <taxon>Bacillales</taxon>
        <taxon>Alicyclobacillaceae</taxon>
        <taxon>Alicyclobacillus</taxon>
    </lineage>
</organism>
<gene>
    <name evidence="1" type="ORF">NZD89_28115</name>
</gene>
<sequence length="81" mass="8881">MTIEPQIFLDTEDVQDIIQQCGAPSLAVYIALQALGNPASIVEIQQFCGMSPEATEEASERLGLHKLGIILEDKTKLRLAR</sequence>
<evidence type="ECO:0000313" key="1">
    <source>
        <dbReference type="EMBL" id="WAH44915.1"/>
    </source>
</evidence>
<name>A0ABY6ZSI9_9BACL</name>
<dbReference type="RefSeq" id="WP_268008783.1">
    <property type="nucleotide sequence ID" value="NZ_BSUT01000003.1"/>
</dbReference>
<keyword evidence="1" id="KW-0614">Plasmid</keyword>
<geneLocation type="plasmid" evidence="1 2">
    <name>unnamed1</name>
</geneLocation>
<accession>A0ABY6ZSI9</accession>